<dbReference type="InterPro" id="IPR018490">
    <property type="entry name" value="cNMP-bd_dom_sf"/>
</dbReference>
<feature type="compositionally biased region" description="Basic residues" evidence="1">
    <location>
        <begin position="190"/>
        <end position="201"/>
    </location>
</feature>
<evidence type="ECO:0000256" key="1">
    <source>
        <dbReference type="SAM" id="MobiDB-lite"/>
    </source>
</evidence>
<dbReference type="SUPFAM" id="SSF51206">
    <property type="entry name" value="cAMP-binding domain-like"/>
    <property type="match status" value="2"/>
</dbReference>
<feature type="compositionally biased region" description="Acidic residues" evidence="1">
    <location>
        <begin position="204"/>
        <end position="213"/>
    </location>
</feature>
<name>A0AAD5M937_PYTIN</name>
<dbReference type="PROSITE" id="PS50042">
    <property type="entry name" value="CNMP_BINDING_3"/>
    <property type="match status" value="3"/>
</dbReference>
<dbReference type="PROSITE" id="PS00889">
    <property type="entry name" value="CNMP_BINDING_2"/>
    <property type="match status" value="1"/>
</dbReference>
<dbReference type="InterPro" id="IPR018488">
    <property type="entry name" value="cNMP-bd_CS"/>
</dbReference>
<feature type="region of interest" description="Disordered" evidence="1">
    <location>
        <begin position="550"/>
        <end position="569"/>
    </location>
</feature>
<feature type="region of interest" description="Disordered" evidence="1">
    <location>
        <begin position="736"/>
        <end position="785"/>
    </location>
</feature>
<evidence type="ECO:0000259" key="2">
    <source>
        <dbReference type="PROSITE" id="PS50042"/>
    </source>
</evidence>
<dbReference type="InterPro" id="IPR000595">
    <property type="entry name" value="cNMP-bd_dom"/>
</dbReference>
<dbReference type="AlphaFoldDB" id="A0AAD5M937"/>
<reference evidence="3" key="1">
    <citation type="submission" date="2021-12" db="EMBL/GenBank/DDBJ databases">
        <title>Prjna785345.</title>
        <authorList>
            <person name="Rujirawat T."/>
            <person name="Krajaejun T."/>
        </authorList>
    </citation>
    <scope>NUCLEOTIDE SEQUENCE</scope>
    <source>
        <strain evidence="3">Pi057C3</strain>
    </source>
</reference>
<comment type="caution">
    <text evidence="3">The sequence shown here is derived from an EMBL/GenBank/DDBJ whole genome shotgun (WGS) entry which is preliminary data.</text>
</comment>
<feature type="compositionally biased region" description="Polar residues" evidence="1">
    <location>
        <begin position="660"/>
        <end position="670"/>
    </location>
</feature>
<feature type="region of interest" description="Disordered" evidence="1">
    <location>
        <begin position="1"/>
        <end position="35"/>
    </location>
</feature>
<proteinExistence type="predicted"/>
<feature type="region of interest" description="Disordered" evidence="1">
    <location>
        <begin position="161"/>
        <end position="220"/>
    </location>
</feature>
<dbReference type="CDD" id="cd00038">
    <property type="entry name" value="CAP_ED"/>
    <property type="match status" value="1"/>
</dbReference>
<feature type="compositionally biased region" description="Polar residues" evidence="1">
    <location>
        <begin position="699"/>
        <end position="717"/>
    </location>
</feature>
<gene>
    <name evidence="3" type="ORF">P43SY_002207</name>
</gene>
<protein>
    <recommendedName>
        <fullName evidence="2">Cyclic nucleotide-binding domain-containing protein</fullName>
    </recommendedName>
</protein>
<evidence type="ECO:0000313" key="3">
    <source>
        <dbReference type="EMBL" id="KAJ0409073.1"/>
    </source>
</evidence>
<dbReference type="PROSITE" id="PS00888">
    <property type="entry name" value="CNMP_BINDING_1"/>
    <property type="match status" value="1"/>
</dbReference>
<dbReference type="InterPro" id="IPR014710">
    <property type="entry name" value="RmlC-like_jellyroll"/>
</dbReference>
<organism evidence="3 4">
    <name type="scientific">Pythium insidiosum</name>
    <name type="common">Pythiosis disease agent</name>
    <dbReference type="NCBI Taxonomy" id="114742"/>
    <lineage>
        <taxon>Eukaryota</taxon>
        <taxon>Sar</taxon>
        <taxon>Stramenopiles</taxon>
        <taxon>Oomycota</taxon>
        <taxon>Peronosporomycetes</taxon>
        <taxon>Pythiales</taxon>
        <taxon>Pythiaceae</taxon>
        <taxon>Pythium</taxon>
    </lineage>
</organism>
<dbReference type="PANTHER" id="PTHR23011:SF28">
    <property type="entry name" value="CYCLIC NUCLEOTIDE-BINDING DOMAIN CONTAINING PROTEIN"/>
    <property type="match status" value="1"/>
</dbReference>
<feature type="domain" description="Cyclic nucleotide-binding" evidence="2">
    <location>
        <begin position="209"/>
        <end position="276"/>
    </location>
</feature>
<accession>A0AAD5M937</accession>
<keyword evidence="4" id="KW-1185">Reference proteome</keyword>
<dbReference type="EMBL" id="JAKCXM010000006">
    <property type="protein sequence ID" value="KAJ0409073.1"/>
    <property type="molecule type" value="Genomic_DNA"/>
</dbReference>
<dbReference type="Gene3D" id="2.60.120.10">
    <property type="entry name" value="Jelly Rolls"/>
    <property type="match status" value="2"/>
</dbReference>
<dbReference type="Proteomes" id="UP001209570">
    <property type="component" value="Unassembled WGS sequence"/>
</dbReference>
<feature type="domain" description="Cyclic nucleotide-binding" evidence="2">
    <location>
        <begin position="103"/>
        <end position="153"/>
    </location>
</feature>
<sequence>MATSLGDGALAPTNVSPVPPFLQRKPTLASRGGSMSISTRRKTFLMELEDQMQLHRLQDLEQEKQKEVLALHRILQKPPETRDTSDIDTLYDWVLRNGSTNKIFQGAQEIICKTICREMTLLELPAGGVVCYQGDYGDVFFIIIAGSVSLFVDPKRNLRVNQQDDGPNGGGHNNASVGGITPSMSSARSSMRRTRTRRRHHLLDDDDDDDDDETTIRGPGGVKIESFGNFIKQIGAGGTFGELAVMDPTARRSATIICDVATSFICLKRGAYQRLIRMTHSTQLDFTQVEFLETLYFFAKWPHTELVRVSNRLRPMTFAADSFLTRIGSEANLVFFIYSGVVQETVPLVHHLNSNGNVSRCTTLESDAATRSLQDSKALSAKRGHAAVGSVSGASAASTSTPSVHRKLQILRRRVALELTLYQDHDICGEFPIICNKPVSNTDLLAVTDVKVLIMDRETWKDVFFMHGLEHIREAHRRFRQLAKAREAWRQTRIKLALANPGLHITISTKAMMQDGKCMCGWCGSAEHITGARECHALVASKKLQADKQRKSAAASQLAGRVSPPKTPKRLGQEIISTKAVAVKNTLQFVNQLTATVQSGNRKASAIAMGVSFADLETTPPSATHQQHSRGGRRISLKVAATRIISEGQSLTPAAAGLSPTESRATTADSLQLLPSRPSSTRSMAMTPPDLESAPVPRSPSSREIMTPQALSRSPSRAGSMSLTSAGLALSLAASVGRKHSSNGGVSGDSGSLRRDALPNQTHGDGPEEEPVPARSKTEDELRKATFPEAIQSSYREQLVRKVRRCATLEDYYGARASTLEQLKSCDAELAPPRKPRIPKPLRRLAMCSKNREPRPDRFNRRINRMLKRMWIKDHPLPVVEESLRDT</sequence>
<feature type="compositionally biased region" description="Basic and acidic residues" evidence="1">
    <location>
        <begin position="776"/>
        <end position="785"/>
    </location>
</feature>
<evidence type="ECO:0000313" key="4">
    <source>
        <dbReference type="Proteomes" id="UP001209570"/>
    </source>
</evidence>
<feature type="domain" description="Cyclic nucleotide-binding" evidence="2">
    <location>
        <begin position="297"/>
        <end position="343"/>
    </location>
</feature>
<dbReference type="PANTHER" id="PTHR23011">
    <property type="entry name" value="CYCLIC NUCLEOTIDE-BINDING DOMAIN CONTAINING PROTEIN"/>
    <property type="match status" value="1"/>
</dbReference>
<feature type="region of interest" description="Disordered" evidence="1">
    <location>
        <begin position="651"/>
        <end position="722"/>
    </location>
</feature>